<keyword evidence="2 4" id="KW-0863">Zinc-finger</keyword>
<organism evidence="7 8">
    <name type="scientific">Drosophila willistoni</name>
    <name type="common">Fruit fly</name>
    <dbReference type="NCBI Taxonomy" id="7260"/>
    <lineage>
        <taxon>Eukaryota</taxon>
        <taxon>Metazoa</taxon>
        <taxon>Ecdysozoa</taxon>
        <taxon>Arthropoda</taxon>
        <taxon>Hexapoda</taxon>
        <taxon>Insecta</taxon>
        <taxon>Pterygota</taxon>
        <taxon>Neoptera</taxon>
        <taxon>Endopterygota</taxon>
        <taxon>Diptera</taxon>
        <taxon>Brachycera</taxon>
        <taxon>Muscomorpha</taxon>
        <taxon>Ephydroidea</taxon>
        <taxon>Drosophilidae</taxon>
        <taxon>Drosophila</taxon>
        <taxon>Sophophora</taxon>
    </lineage>
</organism>
<proteinExistence type="predicted"/>
<dbReference type="InterPro" id="IPR013083">
    <property type="entry name" value="Znf_RING/FYVE/PHD"/>
</dbReference>
<dbReference type="OrthoDB" id="8062037at2759"/>
<dbReference type="HOGENOM" id="CLU_1733406_0_0_1"/>
<dbReference type="AlphaFoldDB" id="B4NBX0"/>
<evidence type="ECO:0000313" key="8">
    <source>
        <dbReference type="Proteomes" id="UP000007798"/>
    </source>
</evidence>
<evidence type="ECO:0000256" key="3">
    <source>
        <dbReference type="ARBA" id="ARBA00022833"/>
    </source>
</evidence>
<reference evidence="7 8" key="1">
    <citation type="journal article" date="2007" name="Nature">
        <title>Evolution of genes and genomes on the Drosophila phylogeny.</title>
        <authorList>
            <consortium name="Drosophila 12 Genomes Consortium"/>
            <person name="Clark A.G."/>
            <person name="Eisen M.B."/>
            <person name="Smith D.R."/>
            <person name="Bergman C.M."/>
            <person name="Oliver B."/>
            <person name="Markow T.A."/>
            <person name="Kaufman T.C."/>
            <person name="Kellis M."/>
            <person name="Gelbart W."/>
            <person name="Iyer V.N."/>
            <person name="Pollard D.A."/>
            <person name="Sackton T.B."/>
            <person name="Larracuente A.M."/>
            <person name="Singh N.D."/>
            <person name="Abad J.P."/>
            <person name="Abt D.N."/>
            <person name="Adryan B."/>
            <person name="Aguade M."/>
            <person name="Akashi H."/>
            <person name="Anderson W.W."/>
            <person name="Aquadro C.F."/>
            <person name="Ardell D.H."/>
            <person name="Arguello R."/>
            <person name="Artieri C.G."/>
            <person name="Barbash D.A."/>
            <person name="Barker D."/>
            <person name="Barsanti P."/>
            <person name="Batterham P."/>
            <person name="Batzoglou S."/>
            <person name="Begun D."/>
            <person name="Bhutkar A."/>
            <person name="Blanco E."/>
            <person name="Bosak S.A."/>
            <person name="Bradley R.K."/>
            <person name="Brand A.D."/>
            <person name="Brent M.R."/>
            <person name="Brooks A.N."/>
            <person name="Brown R.H."/>
            <person name="Butlin R.K."/>
            <person name="Caggese C."/>
            <person name="Calvi B.R."/>
            <person name="Bernardo de Carvalho A."/>
            <person name="Caspi A."/>
            <person name="Castrezana S."/>
            <person name="Celniker S.E."/>
            <person name="Chang J.L."/>
            <person name="Chapple C."/>
            <person name="Chatterji S."/>
            <person name="Chinwalla A."/>
            <person name="Civetta A."/>
            <person name="Clifton S.W."/>
            <person name="Comeron J.M."/>
            <person name="Costello J.C."/>
            <person name="Coyne J.A."/>
            <person name="Daub J."/>
            <person name="David R.G."/>
            <person name="Delcher A.L."/>
            <person name="Delehaunty K."/>
            <person name="Do C.B."/>
            <person name="Ebling H."/>
            <person name="Edwards K."/>
            <person name="Eickbush T."/>
            <person name="Evans J.D."/>
            <person name="Filipski A."/>
            <person name="Findeiss S."/>
            <person name="Freyhult E."/>
            <person name="Fulton L."/>
            <person name="Fulton R."/>
            <person name="Garcia A.C."/>
            <person name="Gardiner A."/>
            <person name="Garfield D.A."/>
            <person name="Garvin B.E."/>
            <person name="Gibson G."/>
            <person name="Gilbert D."/>
            <person name="Gnerre S."/>
            <person name="Godfrey J."/>
            <person name="Good R."/>
            <person name="Gotea V."/>
            <person name="Gravely B."/>
            <person name="Greenberg A.J."/>
            <person name="Griffiths-Jones S."/>
            <person name="Gross S."/>
            <person name="Guigo R."/>
            <person name="Gustafson E.A."/>
            <person name="Haerty W."/>
            <person name="Hahn M.W."/>
            <person name="Halligan D.L."/>
            <person name="Halpern A.L."/>
            <person name="Halter G.M."/>
            <person name="Han M.V."/>
            <person name="Heger A."/>
            <person name="Hillier L."/>
            <person name="Hinrichs A.S."/>
            <person name="Holmes I."/>
            <person name="Hoskins R.A."/>
            <person name="Hubisz M.J."/>
            <person name="Hultmark D."/>
            <person name="Huntley M.A."/>
            <person name="Jaffe D.B."/>
            <person name="Jagadeeshan S."/>
            <person name="Jeck W.R."/>
            <person name="Johnson J."/>
            <person name="Jones C.D."/>
            <person name="Jordan W.C."/>
            <person name="Karpen G.H."/>
            <person name="Kataoka E."/>
            <person name="Keightley P.D."/>
            <person name="Kheradpour P."/>
            <person name="Kirkness E.F."/>
            <person name="Koerich L.B."/>
            <person name="Kristiansen K."/>
            <person name="Kudrna D."/>
            <person name="Kulathinal R.J."/>
            <person name="Kumar S."/>
            <person name="Kwok R."/>
            <person name="Lander E."/>
            <person name="Langley C.H."/>
            <person name="Lapoint R."/>
            <person name="Lazzaro B.P."/>
            <person name="Lee S.J."/>
            <person name="Levesque L."/>
            <person name="Li R."/>
            <person name="Lin C.F."/>
            <person name="Lin M.F."/>
            <person name="Lindblad-Toh K."/>
            <person name="Llopart A."/>
            <person name="Long M."/>
            <person name="Low L."/>
            <person name="Lozovsky E."/>
            <person name="Lu J."/>
            <person name="Luo M."/>
            <person name="Machado C.A."/>
            <person name="Makalowski W."/>
            <person name="Marzo M."/>
            <person name="Matsuda M."/>
            <person name="Matzkin L."/>
            <person name="McAllister B."/>
            <person name="McBride C.S."/>
            <person name="McKernan B."/>
            <person name="McKernan K."/>
            <person name="Mendez-Lago M."/>
            <person name="Minx P."/>
            <person name="Mollenhauer M.U."/>
            <person name="Montooth K."/>
            <person name="Mount S.M."/>
            <person name="Mu X."/>
            <person name="Myers E."/>
            <person name="Negre B."/>
            <person name="Newfeld S."/>
            <person name="Nielsen R."/>
            <person name="Noor M.A."/>
            <person name="O'Grady P."/>
            <person name="Pachter L."/>
            <person name="Papaceit M."/>
            <person name="Parisi M.J."/>
            <person name="Parisi M."/>
            <person name="Parts L."/>
            <person name="Pedersen J.S."/>
            <person name="Pesole G."/>
            <person name="Phillippy A.M."/>
            <person name="Ponting C.P."/>
            <person name="Pop M."/>
            <person name="Porcelli D."/>
            <person name="Powell J.R."/>
            <person name="Prohaska S."/>
            <person name="Pruitt K."/>
            <person name="Puig M."/>
            <person name="Quesneville H."/>
            <person name="Ram K.R."/>
            <person name="Rand D."/>
            <person name="Rasmussen M.D."/>
            <person name="Reed L.K."/>
            <person name="Reenan R."/>
            <person name="Reily A."/>
            <person name="Remington K.A."/>
            <person name="Rieger T.T."/>
            <person name="Ritchie M.G."/>
            <person name="Robin C."/>
            <person name="Rogers Y.H."/>
            <person name="Rohde C."/>
            <person name="Rozas J."/>
            <person name="Rubenfield M.J."/>
            <person name="Ruiz A."/>
            <person name="Russo S."/>
            <person name="Salzberg S.L."/>
            <person name="Sanchez-Gracia A."/>
            <person name="Saranga D.J."/>
            <person name="Sato H."/>
            <person name="Schaeffer S.W."/>
            <person name="Schatz M.C."/>
            <person name="Schlenke T."/>
            <person name="Schwartz R."/>
            <person name="Segarra C."/>
            <person name="Singh R.S."/>
            <person name="Sirot L."/>
            <person name="Sirota M."/>
            <person name="Sisneros N.B."/>
            <person name="Smith C.D."/>
            <person name="Smith T.F."/>
            <person name="Spieth J."/>
            <person name="Stage D.E."/>
            <person name="Stark A."/>
            <person name="Stephan W."/>
            <person name="Strausberg R.L."/>
            <person name="Strempel S."/>
            <person name="Sturgill D."/>
            <person name="Sutton G."/>
            <person name="Sutton G.G."/>
            <person name="Tao W."/>
            <person name="Teichmann S."/>
            <person name="Tobari Y.N."/>
            <person name="Tomimura Y."/>
            <person name="Tsolas J.M."/>
            <person name="Valente V.L."/>
            <person name="Venter E."/>
            <person name="Venter J.C."/>
            <person name="Vicario S."/>
            <person name="Vieira F.G."/>
            <person name="Vilella A.J."/>
            <person name="Villasante A."/>
            <person name="Walenz B."/>
            <person name="Wang J."/>
            <person name="Wasserman M."/>
            <person name="Watts T."/>
            <person name="Wilson D."/>
            <person name="Wilson R.K."/>
            <person name="Wing R.A."/>
            <person name="Wolfner M.F."/>
            <person name="Wong A."/>
            <person name="Wong G.K."/>
            <person name="Wu C.I."/>
            <person name="Wu G."/>
            <person name="Yamamoto D."/>
            <person name="Yang H.P."/>
            <person name="Yang S.P."/>
            <person name="Yorke J.A."/>
            <person name="Yoshida K."/>
            <person name="Zdobnov E."/>
            <person name="Zhang P."/>
            <person name="Zhang Y."/>
            <person name="Zimin A.V."/>
            <person name="Baldwin J."/>
            <person name="Abdouelleil A."/>
            <person name="Abdulkadir J."/>
            <person name="Abebe A."/>
            <person name="Abera B."/>
            <person name="Abreu J."/>
            <person name="Acer S.C."/>
            <person name="Aftuck L."/>
            <person name="Alexander A."/>
            <person name="An P."/>
            <person name="Anderson E."/>
            <person name="Anderson S."/>
            <person name="Arachi H."/>
            <person name="Azer M."/>
            <person name="Bachantsang P."/>
            <person name="Barry A."/>
            <person name="Bayul T."/>
            <person name="Berlin A."/>
            <person name="Bessette D."/>
            <person name="Bloom T."/>
            <person name="Blye J."/>
            <person name="Boguslavskiy L."/>
            <person name="Bonnet C."/>
            <person name="Boukhgalter B."/>
            <person name="Bourzgui I."/>
            <person name="Brown A."/>
            <person name="Cahill P."/>
            <person name="Channer S."/>
            <person name="Cheshatsang Y."/>
            <person name="Chuda L."/>
            <person name="Citroen M."/>
            <person name="Collymore A."/>
            <person name="Cooke P."/>
            <person name="Costello M."/>
            <person name="D'Aco K."/>
            <person name="Daza R."/>
            <person name="De Haan G."/>
            <person name="DeGray S."/>
            <person name="DeMaso C."/>
            <person name="Dhargay N."/>
            <person name="Dooley K."/>
            <person name="Dooley E."/>
            <person name="Doricent M."/>
            <person name="Dorje P."/>
            <person name="Dorjee K."/>
            <person name="Dupes A."/>
            <person name="Elong R."/>
            <person name="Falk J."/>
            <person name="Farina A."/>
            <person name="Faro S."/>
            <person name="Ferguson D."/>
            <person name="Fisher S."/>
            <person name="Foley C.D."/>
            <person name="Franke A."/>
            <person name="Friedrich D."/>
            <person name="Gadbois L."/>
            <person name="Gearin G."/>
            <person name="Gearin C.R."/>
            <person name="Giannoukos G."/>
            <person name="Goode T."/>
            <person name="Graham J."/>
            <person name="Grandbois E."/>
            <person name="Grewal S."/>
            <person name="Gyaltsen K."/>
            <person name="Hafez N."/>
            <person name="Hagos B."/>
            <person name="Hall J."/>
            <person name="Henson C."/>
            <person name="Hollinger A."/>
            <person name="Honan T."/>
            <person name="Huard M.D."/>
            <person name="Hughes L."/>
            <person name="Hurhula B."/>
            <person name="Husby M.E."/>
            <person name="Kamat A."/>
            <person name="Kanga B."/>
            <person name="Kashin S."/>
            <person name="Khazanovich D."/>
            <person name="Kisner P."/>
            <person name="Lance K."/>
            <person name="Lara M."/>
            <person name="Lee W."/>
            <person name="Lennon N."/>
            <person name="Letendre F."/>
            <person name="LeVine R."/>
            <person name="Lipovsky A."/>
            <person name="Liu X."/>
            <person name="Liu J."/>
            <person name="Liu S."/>
            <person name="Lokyitsang T."/>
            <person name="Lokyitsang Y."/>
            <person name="Lubonja R."/>
            <person name="Lui A."/>
            <person name="MacDonald P."/>
            <person name="Magnisalis V."/>
            <person name="Maru K."/>
            <person name="Matthews C."/>
            <person name="McCusker W."/>
            <person name="McDonough S."/>
            <person name="Mehta T."/>
            <person name="Meldrim J."/>
            <person name="Meneus L."/>
            <person name="Mihai O."/>
            <person name="Mihalev A."/>
            <person name="Mihova T."/>
            <person name="Mittelman R."/>
            <person name="Mlenga V."/>
            <person name="Montmayeur A."/>
            <person name="Mulrain L."/>
            <person name="Navidi A."/>
            <person name="Naylor J."/>
            <person name="Negash T."/>
            <person name="Nguyen T."/>
            <person name="Nguyen N."/>
            <person name="Nicol R."/>
            <person name="Norbu C."/>
            <person name="Norbu N."/>
            <person name="Novod N."/>
            <person name="O'Neill B."/>
            <person name="Osman S."/>
            <person name="Markiewicz E."/>
            <person name="Oyono O.L."/>
            <person name="Patti C."/>
            <person name="Phunkhang P."/>
            <person name="Pierre F."/>
            <person name="Priest M."/>
            <person name="Raghuraman S."/>
            <person name="Rege F."/>
            <person name="Reyes R."/>
            <person name="Rise C."/>
            <person name="Rogov P."/>
            <person name="Ross K."/>
            <person name="Ryan E."/>
            <person name="Settipalli S."/>
            <person name="Shea T."/>
            <person name="Sherpa N."/>
            <person name="Shi L."/>
            <person name="Shih D."/>
            <person name="Sparrow T."/>
            <person name="Spaulding J."/>
            <person name="Stalker J."/>
            <person name="Stange-Thomann N."/>
            <person name="Stavropoulos S."/>
            <person name="Stone C."/>
            <person name="Strader C."/>
            <person name="Tesfaye S."/>
            <person name="Thomson T."/>
            <person name="Thoulutsang Y."/>
            <person name="Thoulutsang D."/>
            <person name="Topham K."/>
            <person name="Topping I."/>
            <person name="Tsamla T."/>
            <person name="Vassiliev H."/>
            <person name="Vo A."/>
            <person name="Wangchuk T."/>
            <person name="Wangdi T."/>
            <person name="Weiand M."/>
            <person name="Wilkinson J."/>
            <person name="Wilson A."/>
            <person name="Yadav S."/>
            <person name="Young G."/>
            <person name="Yu Q."/>
            <person name="Zembek L."/>
            <person name="Zhong D."/>
            <person name="Zimmer A."/>
            <person name="Zwirko Z."/>
            <person name="Jaffe D.B."/>
            <person name="Alvarez P."/>
            <person name="Brockman W."/>
            <person name="Butler J."/>
            <person name="Chin C."/>
            <person name="Gnerre S."/>
            <person name="Grabherr M."/>
            <person name="Kleber M."/>
            <person name="Mauceli E."/>
            <person name="MacCallum I."/>
        </authorList>
    </citation>
    <scope>NUCLEOTIDE SEQUENCE [LARGE SCALE GENOMIC DNA]</scope>
    <source>
        <strain evidence="8">Tucson 14030-0811.24</strain>
    </source>
</reference>
<dbReference type="STRING" id="7260.B4NBX0"/>
<dbReference type="PANTHER" id="PTHR45969">
    <property type="entry name" value="RING ZINC FINGER PROTEIN-RELATED"/>
    <property type="match status" value="1"/>
</dbReference>
<evidence type="ECO:0000313" key="7">
    <source>
        <dbReference type="EMBL" id="EDW82329.1"/>
    </source>
</evidence>
<dbReference type="Pfam" id="PF13639">
    <property type="entry name" value="zf-RING_2"/>
    <property type="match status" value="1"/>
</dbReference>
<dbReference type="SMART" id="SM00184">
    <property type="entry name" value="RING"/>
    <property type="match status" value="1"/>
</dbReference>
<dbReference type="PhylomeDB" id="B4NBX0"/>
<evidence type="ECO:0000256" key="4">
    <source>
        <dbReference type="PROSITE-ProRule" id="PRU00175"/>
    </source>
</evidence>
<accession>B4NBX0</accession>
<dbReference type="InterPro" id="IPR011016">
    <property type="entry name" value="Znf_RING-CH"/>
</dbReference>
<dbReference type="eggNOG" id="KOG0800">
    <property type="taxonomic scope" value="Eukaryota"/>
</dbReference>
<dbReference type="GO" id="GO:0008270">
    <property type="term" value="F:zinc ion binding"/>
    <property type="evidence" value="ECO:0007669"/>
    <property type="project" value="UniProtKB-KW"/>
</dbReference>
<name>B4NBX0_DROWI</name>
<dbReference type="GO" id="GO:0006963">
    <property type="term" value="P:positive regulation of antibacterial peptide biosynthetic process"/>
    <property type="evidence" value="ECO:0007669"/>
    <property type="project" value="EnsemblMetazoa"/>
</dbReference>
<feature type="region of interest" description="Disordered" evidence="5">
    <location>
        <begin position="65"/>
        <end position="116"/>
    </location>
</feature>
<feature type="domain" description="RING-type" evidence="6">
    <location>
        <begin position="8"/>
        <end position="49"/>
    </location>
</feature>
<dbReference type="PROSITE" id="PS50089">
    <property type="entry name" value="ZF_RING_2"/>
    <property type="match status" value="1"/>
</dbReference>
<dbReference type="EMBL" id="CH964239">
    <property type="protein sequence ID" value="EDW82329.1"/>
    <property type="molecule type" value="Genomic_DNA"/>
</dbReference>
<dbReference type="KEGG" id="dwi:6648528"/>
<evidence type="ECO:0000259" key="6">
    <source>
        <dbReference type="PROSITE" id="PS50089"/>
    </source>
</evidence>
<dbReference type="SUPFAM" id="SSF57850">
    <property type="entry name" value="RING/U-box"/>
    <property type="match status" value="1"/>
</dbReference>
<protein>
    <recommendedName>
        <fullName evidence="6">RING-type domain-containing protein</fullName>
    </recommendedName>
</protein>
<dbReference type="SMART" id="SM00744">
    <property type="entry name" value="RINGv"/>
    <property type="match status" value="1"/>
</dbReference>
<feature type="compositionally biased region" description="Low complexity" evidence="5">
    <location>
        <begin position="76"/>
        <end position="105"/>
    </location>
</feature>
<keyword evidence="8" id="KW-1185">Reference proteome</keyword>
<gene>
    <name evidence="7" type="primary">Dwil\GK25745</name>
    <name evidence="7" type="ORF">Dwil_GK25745</name>
</gene>
<dbReference type="InterPro" id="IPR001841">
    <property type="entry name" value="Znf_RING"/>
</dbReference>
<evidence type="ECO:0000256" key="5">
    <source>
        <dbReference type="SAM" id="MobiDB-lite"/>
    </source>
</evidence>
<sequence length="164" mass="18369">MGDKCVFCTICSERYQAEDIILATNCGHAFHEECLQRWREESTTCPICRKKDVQCFQLYLDFEDSSSNDQSQGQTSAISPSDSASNSSRNTNNNNNNNNSVANGNKPDEGGSDGANREFENLLYETGIYRDEVDYLNQRISALMTLNSDLEALLLLHSEESESD</sequence>
<keyword evidence="3" id="KW-0862">Zinc</keyword>
<dbReference type="Proteomes" id="UP000007798">
    <property type="component" value="Unassembled WGS sequence"/>
</dbReference>
<evidence type="ECO:0000256" key="1">
    <source>
        <dbReference type="ARBA" id="ARBA00022723"/>
    </source>
</evidence>
<keyword evidence="1" id="KW-0479">Metal-binding</keyword>
<evidence type="ECO:0000256" key="2">
    <source>
        <dbReference type="ARBA" id="ARBA00022771"/>
    </source>
</evidence>
<dbReference type="InParanoid" id="B4NBX0"/>
<dbReference type="OMA" id="FHEECLD"/>
<dbReference type="Gene3D" id="3.30.40.10">
    <property type="entry name" value="Zinc/RING finger domain, C3HC4 (zinc finger)"/>
    <property type="match status" value="1"/>
</dbReference>
<dbReference type="SMR" id="B4NBX0"/>